<evidence type="ECO:0000256" key="1">
    <source>
        <dbReference type="SAM" id="MobiDB-lite"/>
    </source>
</evidence>
<gene>
    <name evidence="2" type="ORF">RhiirA4_487837</name>
</gene>
<dbReference type="Proteomes" id="UP000234323">
    <property type="component" value="Unassembled WGS sequence"/>
</dbReference>
<dbReference type="AlphaFoldDB" id="A0A2I1HT21"/>
<keyword evidence="3" id="KW-1185">Reference proteome</keyword>
<organism evidence="2 3">
    <name type="scientific">Rhizophagus irregularis</name>
    <dbReference type="NCBI Taxonomy" id="588596"/>
    <lineage>
        <taxon>Eukaryota</taxon>
        <taxon>Fungi</taxon>
        <taxon>Fungi incertae sedis</taxon>
        <taxon>Mucoromycota</taxon>
        <taxon>Glomeromycotina</taxon>
        <taxon>Glomeromycetes</taxon>
        <taxon>Glomerales</taxon>
        <taxon>Glomeraceae</taxon>
        <taxon>Rhizophagus</taxon>
    </lineage>
</organism>
<evidence type="ECO:0000313" key="3">
    <source>
        <dbReference type="Proteomes" id="UP000234323"/>
    </source>
</evidence>
<feature type="compositionally biased region" description="Polar residues" evidence="1">
    <location>
        <begin position="18"/>
        <end position="34"/>
    </location>
</feature>
<comment type="caution">
    <text evidence="2">The sequence shown here is derived from an EMBL/GenBank/DDBJ whole genome shotgun (WGS) entry which is preliminary data.</text>
</comment>
<accession>A0A2I1HT21</accession>
<reference evidence="2 3" key="1">
    <citation type="submission" date="2015-10" db="EMBL/GenBank/DDBJ databases">
        <title>Genome analyses suggest a sexual origin of heterokaryosis in a supposedly ancient asexual fungus.</title>
        <authorList>
            <person name="Ropars J."/>
            <person name="Sedzielewska K."/>
            <person name="Noel J."/>
            <person name="Charron P."/>
            <person name="Farinelli L."/>
            <person name="Marton T."/>
            <person name="Kruger M."/>
            <person name="Pelin A."/>
            <person name="Brachmann A."/>
            <person name="Corradi N."/>
        </authorList>
    </citation>
    <scope>NUCLEOTIDE SEQUENCE [LARGE SCALE GENOMIC DNA]</scope>
    <source>
        <strain evidence="2 3">A4</strain>
    </source>
</reference>
<protein>
    <submittedName>
        <fullName evidence="2">Uncharacterized protein</fullName>
    </submittedName>
</protein>
<name>A0A2I1HT21_9GLOM</name>
<dbReference type="VEuPathDB" id="FungiDB:RhiirFUN_026528"/>
<evidence type="ECO:0000313" key="2">
    <source>
        <dbReference type="EMBL" id="PKY62041.1"/>
    </source>
</evidence>
<sequence length="132" mass="15063">MSQHTASTKKSVRDLEETMSQHTASTSKSSVHSIPLSTASSQISKFTYDPTIADLEQAEEDKETARLYLNQLLLLLRSCPLNIEEFKEGNNMLQWLFANNILKNDKAFRYLSTLLHSKKPTRIYLGKPDEED</sequence>
<feature type="region of interest" description="Disordered" evidence="1">
    <location>
        <begin position="1"/>
        <end position="34"/>
    </location>
</feature>
<proteinExistence type="predicted"/>
<dbReference type="EMBL" id="LLXI01006283">
    <property type="protein sequence ID" value="PKY62041.1"/>
    <property type="molecule type" value="Genomic_DNA"/>
</dbReference>